<protein>
    <submittedName>
        <fullName evidence="1">Uncharacterized protein</fullName>
    </submittedName>
</protein>
<dbReference type="EMBL" id="JAFLCK010000007">
    <property type="protein sequence ID" value="MBN8660023.1"/>
    <property type="molecule type" value="Genomic_DNA"/>
</dbReference>
<sequence length="258" mass="27135">MLRLSERLIANKESAKLSRCFNLSRLVFAGLFALVLVGLPDAAMAYGESDVLTTIKSPLIPTTPNAPAYGYVGEGQPPPIGDGFCPPPVTPGHYGAPCPPPSALFVPPVMGGDKDTVNAYAAPYLTPPPSGDYDPGMIRENNGGAYPPATWTTINPGGGISGSAPICRWDSQKTQDHGRNINGNKSYVFDFGESPACKPDVQTMPQISQDGPRARTNGGMNGASRCPNLPNAQATAIRYGNRIPSATGQKAKFTIAPY</sequence>
<accession>A0A8J7PE11</accession>
<proteinExistence type="predicted"/>
<organism evidence="1 2">
    <name type="scientific">Candidatus Obscuribacter phosphatis</name>
    <dbReference type="NCBI Taxonomy" id="1906157"/>
    <lineage>
        <taxon>Bacteria</taxon>
        <taxon>Bacillati</taxon>
        <taxon>Candidatus Melainabacteria</taxon>
        <taxon>Candidatus Obscuribacterales</taxon>
        <taxon>Candidatus Obscuribacteraceae</taxon>
        <taxon>Candidatus Obscuribacter</taxon>
    </lineage>
</organism>
<name>A0A8J7PE11_9BACT</name>
<gene>
    <name evidence="1" type="ORF">J0M35_06640</name>
</gene>
<evidence type="ECO:0000313" key="1">
    <source>
        <dbReference type="EMBL" id="MBN8660023.1"/>
    </source>
</evidence>
<dbReference type="AlphaFoldDB" id="A0A8J7PE11"/>
<dbReference type="Proteomes" id="UP000664277">
    <property type="component" value="Unassembled WGS sequence"/>
</dbReference>
<comment type="caution">
    <text evidence="1">The sequence shown here is derived from an EMBL/GenBank/DDBJ whole genome shotgun (WGS) entry which is preliminary data.</text>
</comment>
<reference evidence="1" key="1">
    <citation type="submission" date="2021-02" db="EMBL/GenBank/DDBJ databases">
        <title>Genome-Resolved Metagenomics of a Microbial Community Performing Photosynthetic Biological Nutrient Removal.</title>
        <authorList>
            <person name="Mcdaniel E.A."/>
        </authorList>
    </citation>
    <scope>NUCLEOTIDE SEQUENCE</scope>
    <source>
        <strain evidence="1">UWPOB_OBS1</strain>
    </source>
</reference>
<evidence type="ECO:0000313" key="2">
    <source>
        <dbReference type="Proteomes" id="UP000664277"/>
    </source>
</evidence>